<keyword evidence="3" id="KW-1185">Reference proteome</keyword>
<protein>
    <submittedName>
        <fullName evidence="2">Uncharacterized protein</fullName>
    </submittedName>
</protein>
<evidence type="ECO:0000313" key="2">
    <source>
        <dbReference type="EMBL" id="KAK7174371.1"/>
    </source>
</evidence>
<gene>
    <name evidence="2" type="ORF">R3I93_001552</name>
</gene>
<organism evidence="2 3">
    <name type="scientific">Phoxinus phoxinus</name>
    <name type="common">Eurasian minnow</name>
    <dbReference type="NCBI Taxonomy" id="58324"/>
    <lineage>
        <taxon>Eukaryota</taxon>
        <taxon>Metazoa</taxon>
        <taxon>Chordata</taxon>
        <taxon>Craniata</taxon>
        <taxon>Vertebrata</taxon>
        <taxon>Euteleostomi</taxon>
        <taxon>Actinopterygii</taxon>
        <taxon>Neopterygii</taxon>
        <taxon>Teleostei</taxon>
        <taxon>Ostariophysi</taxon>
        <taxon>Cypriniformes</taxon>
        <taxon>Leuciscidae</taxon>
        <taxon>Phoxininae</taxon>
        <taxon>Phoxinus</taxon>
    </lineage>
</organism>
<evidence type="ECO:0000256" key="1">
    <source>
        <dbReference type="SAM" id="MobiDB-lite"/>
    </source>
</evidence>
<accession>A0AAN9DJI3</accession>
<name>A0AAN9DJI3_9TELE</name>
<dbReference type="AlphaFoldDB" id="A0AAN9DJI3"/>
<reference evidence="2 3" key="1">
    <citation type="submission" date="2024-02" db="EMBL/GenBank/DDBJ databases">
        <title>Chromosome-level genome assembly of the Eurasian Minnow (Phoxinus phoxinus).</title>
        <authorList>
            <person name="Oriowo T.O."/>
            <person name="Martin S."/>
            <person name="Stange M."/>
            <person name="Chrysostomakis Y."/>
            <person name="Brown T."/>
            <person name="Winkler S."/>
            <person name="Kukowka S."/>
            <person name="Myers E.W."/>
            <person name="Bohne A."/>
        </authorList>
    </citation>
    <scope>NUCLEOTIDE SEQUENCE [LARGE SCALE GENOMIC DNA]</scope>
    <source>
        <strain evidence="2">ZFMK-TIS-60720</strain>
        <tissue evidence="2">Whole Organism</tissue>
    </source>
</reference>
<feature type="compositionally biased region" description="Polar residues" evidence="1">
    <location>
        <begin position="80"/>
        <end position="93"/>
    </location>
</feature>
<sequence>MKTFRVDEEKWKERQQKKKGRYVTPLRKPFVFKKSNKKVETSVPVGPIGDQKSSPLPSSSLQEDHEKTLDGKALPADISNKPQEPSKTPLTTQHQLTSLWKRRNAEVVVSVIPTQNTGQTIIIRHKELRTLQPHRWLYGDV</sequence>
<dbReference type="Proteomes" id="UP001364617">
    <property type="component" value="Unassembled WGS sequence"/>
</dbReference>
<dbReference type="EMBL" id="JAYKXH010000002">
    <property type="protein sequence ID" value="KAK7174371.1"/>
    <property type="molecule type" value="Genomic_DNA"/>
</dbReference>
<evidence type="ECO:0000313" key="3">
    <source>
        <dbReference type="Proteomes" id="UP001364617"/>
    </source>
</evidence>
<feature type="region of interest" description="Disordered" evidence="1">
    <location>
        <begin position="1"/>
        <end position="93"/>
    </location>
</feature>
<feature type="compositionally biased region" description="Basic and acidic residues" evidence="1">
    <location>
        <begin position="1"/>
        <end position="14"/>
    </location>
</feature>
<comment type="caution">
    <text evidence="2">The sequence shown here is derived from an EMBL/GenBank/DDBJ whole genome shotgun (WGS) entry which is preliminary data.</text>
</comment>
<proteinExistence type="predicted"/>